<dbReference type="Pfam" id="PF02875">
    <property type="entry name" value="Mur_ligase_C"/>
    <property type="match status" value="1"/>
</dbReference>
<dbReference type="InterPro" id="IPR000713">
    <property type="entry name" value="Mur_ligase_N"/>
</dbReference>
<evidence type="ECO:0000256" key="1">
    <source>
        <dbReference type="ARBA" id="ARBA00022598"/>
    </source>
</evidence>
<evidence type="ECO:0000256" key="8">
    <source>
        <dbReference type="ARBA" id="ARBA00023316"/>
    </source>
</evidence>
<evidence type="ECO:0000256" key="7">
    <source>
        <dbReference type="ARBA" id="ARBA00023306"/>
    </source>
</evidence>
<dbReference type="PANTHER" id="PTHR43445">
    <property type="entry name" value="UDP-N-ACETYLMURAMATE--L-ALANINE LIGASE-RELATED"/>
    <property type="match status" value="1"/>
</dbReference>
<proteinExistence type="predicted"/>
<dbReference type="PANTHER" id="PTHR43445:SF3">
    <property type="entry name" value="UDP-N-ACETYLMURAMATE--L-ALANINE LIGASE"/>
    <property type="match status" value="1"/>
</dbReference>
<keyword evidence="13" id="KW-1185">Reference proteome</keyword>
<keyword evidence="1 12" id="KW-0436">Ligase</keyword>
<keyword evidence="8" id="KW-0961">Cell wall biogenesis/degradation</keyword>
<dbReference type="Pfam" id="PF08245">
    <property type="entry name" value="Mur_ligase_M"/>
    <property type="match status" value="1"/>
</dbReference>
<keyword evidence="5" id="KW-0133">Cell shape</keyword>
<evidence type="ECO:0000259" key="11">
    <source>
        <dbReference type="Pfam" id="PF08245"/>
    </source>
</evidence>
<dbReference type="EMBL" id="CAAHFG010000001">
    <property type="protein sequence ID" value="VGO13705.1"/>
    <property type="molecule type" value="Genomic_DNA"/>
</dbReference>
<dbReference type="Gene3D" id="3.90.190.20">
    <property type="entry name" value="Mur ligase, C-terminal domain"/>
    <property type="match status" value="1"/>
</dbReference>
<dbReference type="GO" id="GO:0005524">
    <property type="term" value="F:ATP binding"/>
    <property type="evidence" value="ECO:0007669"/>
    <property type="project" value="UniProtKB-KW"/>
</dbReference>
<dbReference type="SUPFAM" id="SSF53623">
    <property type="entry name" value="MurD-like peptide ligases, catalytic domain"/>
    <property type="match status" value="1"/>
</dbReference>
<evidence type="ECO:0000256" key="5">
    <source>
        <dbReference type="ARBA" id="ARBA00022960"/>
    </source>
</evidence>
<dbReference type="AlphaFoldDB" id="A0A6C2U1E5"/>
<gene>
    <name evidence="12" type="primary">murC_1</name>
    <name evidence="12" type="ORF">PDESU_02262</name>
</gene>
<dbReference type="RefSeq" id="WP_168442172.1">
    <property type="nucleotide sequence ID" value="NZ_CAAHFG010000001.1"/>
</dbReference>
<evidence type="ECO:0000256" key="6">
    <source>
        <dbReference type="ARBA" id="ARBA00022984"/>
    </source>
</evidence>
<dbReference type="GO" id="GO:0009252">
    <property type="term" value="P:peptidoglycan biosynthetic process"/>
    <property type="evidence" value="ECO:0007669"/>
    <property type="project" value="UniProtKB-KW"/>
</dbReference>
<dbReference type="InterPro" id="IPR050061">
    <property type="entry name" value="MurCDEF_pg_biosynth"/>
</dbReference>
<sequence>MRRVHFIGIGGVGMNGLAQLAAQSGYSVSGSDRSYAPEAGLFQCLEKLGIKIFPQNGSGISNTTDQVVFSTAIESDNPDIQAAQTQGAPLLHRAEFLKELIGDDELIAVAGTAGKTTTTGLLGWIFEHLGKDPSVYNGAAVLNWKTNGVLGNVRKGNSKLWIIEADESDKSFLNFHPAHSIITNISKDHYELDELHDLFDQFESQTSGITIRGRIRGRSSDLSDPLNPRTDPSRIQMLGKHNAENALCAMRLCETLGLDMDRVREAVGTFRGIERRLEIAGKTNGITVIDDYAHNPAKIKAALLAVAEKYGTVHAFWRPHGFTPLFQNMEELIQVFSEHWNQHGGSIFILPVFYAGGTVQRNASSEDLVDRLESTGVAAKLVQDYDALQCELETCAAAGDAILGMGARDPELPQFAKRLVYGWKNS</sequence>
<dbReference type="GO" id="GO:0008360">
    <property type="term" value="P:regulation of cell shape"/>
    <property type="evidence" value="ECO:0007669"/>
    <property type="project" value="UniProtKB-KW"/>
</dbReference>
<protein>
    <submittedName>
        <fullName evidence="12">UDP-N-acetylmuramate--L-alanine ligase</fullName>
    </submittedName>
</protein>
<evidence type="ECO:0000256" key="4">
    <source>
        <dbReference type="ARBA" id="ARBA00022840"/>
    </source>
</evidence>
<accession>A0A6C2U1E5</accession>
<dbReference type="Proteomes" id="UP000366872">
    <property type="component" value="Unassembled WGS sequence"/>
</dbReference>
<dbReference type="InterPro" id="IPR013221">
    <property type="entry name" value="Mur_ligase_cen"/>
</dbReference>
<dbReference type="Pfam" id="PF01225">
    <property type="entry name" value="Mur_ligase"/>
    <property type="match status" value="1"/>
</dbReference>
<dbReference type="Gene3D" id="3.40.50.720">
    <property type="entry name" value="NAD(P)-binding Rossmann-like Domain"/>
    <property type="match status" value="1"/>
</dbReference>
<dbReference type="GO" id="GO:0051301">
    <property type="term" value="P:cell division"/>
    <property type="evidence" value="ECO:0007669"/>
    <property type="project" value="UniProtKB-KW"/>
</dbReference>
<dbReference type="InterPro" id="IPR036615">
    <property type="entry name" value="Mur_ligase_C_dom_sf"/>
</dbReference>
<evidence type="ECO:0000313" key="13">
    <source>
        <dbReference type="Proteomes" id="UP000366872"/>
    </source>
</evidence>
<evidence type="ECO:0000256" key="3">
    <source>
        <dbReference type="ARBA" id="ARBA00022741"/>
    </source>
</evidence>
<evidence type="ECO:0000256" key="2">
    <source>
        <dbReference type="ARBA" id="ARBA00022618"/>
    </source>
</evidence>
<evidence type="ECO:0000259" key="10">
    <source>
        <dbReference type="Pfam" id="PF02875"/>
    </source>
</evidence>
<dbReference type="GO" id="GO:0071555">
    <property type="term" value="P:cell wall organization"/>
    <property type="evidence" value="ECO:0007669"/>
    <property type="project" value="UniProtKB-KW"/>
</dbReference>
<keyword evidence="2" id="KW-0132">Cell division</keyword>
<reference evidence="12 13" key="1">
    <citation type="submission" date="2019-04" db="EMBL/GenBank/DDBJ databases">
        <authorList>
            <person name="Van Vliet M D."/>
        </authorList>
    </citation>
    <scope>NUCLEOTIDE SEQUENCE [LARGE SCALE GENOMIC DNA]</scope>
    <source>
        <strain evidence="12 13">F1</strain>
    </source>
</reference>
<evidence type="ECO:0000259" key="9">
    <source>
        <dbReference type="Pfam" id="PF01225"/>
    </source>
</evidence>
<keyword evidence="4" id="KW-0067">ATP-binding</keyword>
<name>A0A6C2U1E5_PONDE</name>
<dbReference type="SUPFAM" id="SSF51984">
    <property type="entry name" value="MurCD N-terminal domain"/>
    <property type="match status" value="1"/>
</dbReference>
<dbReference type="Gene3D" id="3.40.1190.10">
    <property type="entry name" value="Mur-like, catalytic domain"/>
    <property type="match status" value="2"/>
</dbReference>
<feature type="domain" description="Mur ligase N-terminal catalytic" evidence="9">
    <location>
        <begin position="4"/>
        <end position="101"/>
    </location>
</feature>
<dbReference type="GO" id="GO:0016881">
    <property type="term" value="F:acid-amino acid ligase activity"/>
    <property type="evidence" value="ECO:0007669"/>
    <property type="project" value="InterPro"/>
</dbReference>
<keyword evidence="3" id="KW-0547">Nucleotide-binding</keyword>
<dbReference type="InterPro" id="IPR004101">
    <property type="entry name" value="Mur_ligase_C"/>
</dbReference>
<organism evidence="12 13">
    <name type="scientific">Pontiella desulfatans</name>
    <dbReference type="NCBI Taxonomy" id="2750659"/>
    <lineage>
        <taxon>Bacteria</taxon>
        <taxon>Pseudomonadati</taxon>
        <taxon>Kiritimatiellota</taxon>
        <taxon>Kiritimatiellia</taxon>
        <taxon>Kiritimatiellales</taxon>
        <taxon>Pontiellaceae</taxon>
        <taxon>Pontiella</taxon>
    </lineage>
</organism>
<feature type="domain" description="Mur ligase C-terminal" evidence="10">
    <location>
        <begin position="275"/>
        <end position="408"/>
    </location>
</feature>
<dbReference type="SUPFAM" id="SSF53244">
    <property type="entry name" value="MurD-like peptide ligases, peptide-binding domain"/>
    <property type="match status" value="1"/>
</dbReference>
<keyword evidence="7" id="KW-0131">Cell cycle</keyword>
<keyword evidence="6" id="KW-0573">Peptidoglycan synthesis</keyword>
<feature type="domain" description="Mur ligase central" evidence="11">
    <location>
        <begin position="109"/>
        <end position="191"/>
    </location>
</feature>
<evidence type="ECO:0000313" key="12">
    <source>
        <dbReference type="EMBL" id="VGO13705.1"/>
    </source>
</evidence>
<dbReference type="InterPro" id="IPR036565">
    <property type="entry name" value="Mur-like_cat_sf"/>
</dbReference>